<organism evidence="1 2">
    <name type="scientific">Crepidotus variabilis</name>
    <dbReference type="NCBI Taxonomy" id="179855"/>
    <lineage>
        <taxon>Eukaryota</taxon>
        <taxon>Fungi</taxon>
        <taxon>Dikarya</taxon>
        <taxon>Basidiomycota</taxon>
        <taxon>Agaricomycotina</taxon>
        <taxon>Agaricomycetes</taxon>
        <taxon>Agaricomycetidae</taxon>
        <taxon>Agaricales</taxon>
        <taxon>Agaricineae</taxon>
        <taxon>Crepidotaceae</taxon>
        <taxon>Crepidotus</taxon>
    </lineage>
</organism>
<evidence type="ECO:0000313" key="1">
    <source>
        <dbReference type="EMBL" id="KAF9521424.1"/>
    </source>
</evidence>
<dbReference type="OrthoDB" id="2727133at2759"/>
<evidence type="ECO:0000313" key="2">
    <source>
        <dbReference type="Proteomes" id="UP000807306"/>
    </source>
</evidence>
<reference evidence="1" key="1">
    <citation type="submission" date="2020-11" db="EMBL/GenBank/DDBJ databases">
        <authorList>
            <consortium name="DOE Joint Genome Institute"/>
            <person name="Ahrendt S."/>
            <person name="Riley R."/>
            <person name="Andreopoulos W."/>
            <person name="Labutti K."/>
            <person name="Pangilinan J."/>
            <person name="Ruiz-Duenas F.J."/>
            <person name="Barrasa J.M."/>
            <person name="Sanchez-Garcia M."/>
            <person name="Camarero S."/>
            <person name="Miyauchi S."/>
            <person name="Serrano A."/>
            <person name="Linde D."/>
            <person name="Babiker R."/>
            <person name="Drula E."/>
            <person name="Ayuso-Fernandez I."/>
            <person name="Pacheco R."/>
            <person name="Padilla G."/>
            <person name="Ferreira P."/>
            <person name="Barriuso J."/>
            <person name="Kellner H."/>
            <person name="Castanera R."/>
            <person name="Alfaro M."/>
            <person name="Ramirez L."/>
            <person name="Pisabarro A.G."/>
            <person name="Kuo A."/>
            <person name="Tritt A."/>
            <person name="Lipzen A."/>
            <person name="He G."/>
            <person name="Yan M."/>
            <person name="Ng V."/>
            <person name="Cullen D."/>
            <person name="Martin F."/>
            <person name="Rosso M.-N."/>
            <person name="Henrissat B."/>
            <person name="Hibbett D."/>
            <person name="Martinez A.T."/>
            <person name="Grigoriev I.V."/>
        </authorList>
    </citation>
    <scope>NUCLEOTIDE SEQUENCE</scope>
    <source>
        <strain evidence="1">CBS 506.95</strain>
    </source>
</reference>
<dbReference type="EMBL" id="MU158070">
    <property type="protein sequence ID" value="KAF9521424.1"/>
    <property type="molecule type" value="Genomic_DNA"/>
</dbReference>
<gene>
    <name evidence="1" type="ORF">CPB83DRAFT_900746</name>
</gene>
<keyword evidence="2" id="KW-1185">Reference proteome</keyword>
<comment type="caution">
    <text evidence="1">The sequence shown here is derived from an EMBL/GenBank/DDBJ whole genome shotgun (WGS) entry which is preliminary data.</text>
</comment>
<accession>A0A9P6E2J4</accession>
<dbReference type="AlphaFoldDB" id="A0A9P6E2J4"/>
<proteinExistence type="predicted"/>
<dbReference type="Proteomes" id="UP000807306">
    <property type="component" value="Unassembled WGS sequence"/>
</dbReference>
<name>A0A9P6E2J4_9AGAR</name>
<protein>
    <submittedName>
        <fullName evidence="1">Uncharacterized protein</fullName>
    </submittedName>
</protein>
<sequence>MYIYRGKFNWEDYAENEQFTIIFPSDFDLGQDVFASWTLRDKSKVILSGSIDTVTPSENKIGIFASLSYSIDITFPDGDPDNTTLTANVYHSFKDINTSPQATTLQRDYHITDQFKLGSKSFVAAPISRIYYGTLTTTNNDAKNELFILVIPHIVLPGEPLCAYWMWSAGKTNVNVTGSISSVTGLKLVFTSSTELYTIEGKDPGAVSPMNITLTYRQVATSILLTLVTTPSMEQEEYVLGLSKSGTSSSATSSAQGLLTPAASNFEYYPPSPISLQPK</sequence>